<name>A0ABT4GMX8_9BACL</name>
<dbReference type="RefSeq" id="WP_268618250.1">
    <property type="nucleotide sequence ID" value="NZ_JAMDMX010000151.1"/>
</dbReference>
<dbReference type="PROSITE" id="PS50943">
    <property type="entry name" value="HTH_CROC1"/>
    <property type="match status" value="1"/>
</dbReference>
<feature type="domain" description="HTH cro/C1-type" evidence="2">
    <location>
        <begin position="8"/>
        <end position="62"/>
    </location>
</feature>
<dbReference type="PANTHER" id="PTHR46797">
    <property type="entry name" value="HTH-TYPE TRANSCRIPTIONAL REGULATOR"/>
    <property type="match status" value="1"/>
</dbReference>
<comment type="caution">
    <text evidence="3">The sequence shown here is derived from an EMBL/GenBank/DDBJ whole genome shotgun (WGS) entry which is preliminary data.</text>
</comment>
<dbReference type="InterPro" id="IPR050807">
    <property type="entry name" value="TransReg_Diox_bact_type"/>
</dbReference>
<accession>A0ABT4GMX8</accession>
<proteinExistence type="predicted"/>
<dbReference type="Gene3D" id="1.10.260.40">
    <property type="entry name" value="lambda repressor-like DNA-binding domains"/>
    <property type="match status" value="1"/>
</dbReference>
<keyword evidence="4" id="KW-1185">Reference proteome</keyword>
<dbReference type="InterPro" id="IPR001387">
    <property type="entry name" value="Cro/C1-type_HTH"/>
</dbReference>
<reference evidence="3 4" key="1">
    <citation type="submission" date="2022-05" db="EMBL/GenBank/DDBJ databases">
        <title>Genome Sequencing of Bee-Associated Microbes.</title>
        <authorList>
            <person name="Dunlap C."/>
        </authorList>
    </citation>
    <scope>NUCLEOTIDE SEQUENCE [LARGE SCALE GENOMIC DNA]</scope>
    <source>
        <strain evidence="3 4">NRRL B-14421</strain>
    </source>
</reference>
<dbReference type="SUPFAM" id="SSF47413">
    <property type="entry name" value="lambda repressor-like DNA-binding domains"/>
    <property type="match status" value="1"/>
</dbReference>
<dbReference type="EMBL" id="JAMDMX010000151">
    <property type="protein sequence ID" value="MCY9697580.1"/>
    <property type="molecule type" value="Genomic_DNA"/>
</dbReference>
<evidence type="ECO:0000313" key="3">
    <source>
        <dbReference type="EMBL" id="MCY9697580.1"/>
    </source>
</evidence>
<dbReference type="Pfam" id="PF01381">
    <property type="entry name" value="HTH_3"/>
    <property type="match status" value="1"/>
</dbReference>
<dbReference type="CDD" id="cd00093">
    <property type="entry name" value="HTH_XRE"/>
    <property type="match status" value="1"/>
</dbReference>
<evidence type="ECO:0000259" key="2">
    <source>
        <dbReference type="PROSITE" id="PS50943"/>
    </source>
</evidence>
<dbReference type="SMART" id="SM00530">
    <property type="entry name" value="HTH_XRE"/>
    <property type="match status" value="1"/>
</dbReference>
<dbReference type="Proteomes" id="UP001527099">
    <property type="component" value="Unassembled WGS sequence"/>
</dbReference>
<dbReference type="PANTHER" id="PTHR46797:SF24">
    <property type="entry name" value="DNA-BINDING PHAGE PROTEIN"/>
    <property type="match status" value="1"/>
</dbReference>
<evidence type="ECO:0000256" key="1">
    <source>
        <dbReference type="ARBA" id="ARBA00023125"/>
    </source>
</evidence>
<dbReference type="InterPro" id="IPR010982">
    <property type="entry name" value="Lambda_DNA-bd_dom_sf"/>
</dbReference>
<protein>
    <submittedName>
        <fullName evidence="3">Helix-turn-helix domain-containing protein</fullName>
    </submittedName>
</protein>
<keyword evidence="1" id="KW-0238">DNA-binding</keyword>
<organism evidence="3 4">
    <name type="scientific">Paenibacillus alginolyticus</name>
    <dbReference type="NCBI Taxonomy" id="59839"/>
    <lineage>
        <taxon>Bacteria</taxon>
        <taxon>Bacillati</taxon>
        <taxon>Bacillota</taxon>
        <taxon>Bacilli</taxon>
        <taxon>Bacillales</taxon>
        <taxon>Paenibacillaceae</taxon>
        <taxon>Paenibacillus</taxon>
    </lineage>
</organism>
<evidence type="ECO:0000313" key="4">
    <source>
        <dbReference type="Proteomes" id="UP001527099"/>
    </source>
</evidence>
<sequence length="119" mass="13618">MINIGPNIRRLRKLNNLSQVEFSSRIGISQGNLSEIEQGNCNPSFDTLFAIKKQFNCSIDDLILIESDSFKSSSSSMLSDEELTMLSNYRSLDEYDQREIEEVIKIKIAINKKRNTIPK</sequence>
<gene>
    <name evidence="3" type="ORF">M5X19_32695</name>
</gene>